<feature type="compositionally biased region" description="Basic and acidic residues" evidence="1">
    <location>
        <begin position="83"/>
        <end position="96"/>
    </location>
</feature>
<dbReference type="EMBL" id="CAJPVJ010006508">
    <property type="protein sequence ID" value="CAG2170492.1"/>
    <property type="molecule type" value="Genomic_DNA"/>
</dbReference>
<evidence type="ECO:0000313" key="3">
    <source>
        <dbReference type="Proteomes" id="UP000728032"/>
    </source>
</evidence>
<protein>
    <submittedName>
        <fullName evidence="2">Uncharacterized protein</fullName>
    </submittedName>
</protein>
<gene>
    <name evidence="2" type="ORF">ONB1V03_LOCUS9962</name>
</gene>
<keyword evidence="3" id="KW-1185">Reference proteome</keyword>
<name>A0A7R9QQE3_9ACAR</name>
<proteinExistence type="predicted"/>
<dbReference type="AlphaFoldDB" id="A0A7R9QQE3"/>
<accession>A0A7R9QQE3</accession>
<evidence type="ECO:0000313" key="2">
    <source>
        <dbReference type="EMBL" id="CAD7653305.1"/>
    </source>
</evidence>
<sequence length="96" mass="11404">MDELQLLENKFLYNFLKSKLQNPIQTPSVGQPMPNSEPCFQLAIASERQKNLFAIKELEQTLKEAKRKEMELKQKHQMVLEQQHAKHQDKERQNSR</sequence>
<feature type="region of interest" description="Disordered" evidence="1">
    <location>
        <begin position="70"/>
        <end position="96"/>
    </location>
</feature>
<organism evidence="2">
    <name type="scientific">Oppiella nova</name>
    <dbReference type="NCBI Taxonomy" id="334625"/>
    <lineage>
        <taxon>Eukaryota</taxon>
        <taxon>Metazoa</taxon>
        <taxon>Ecdysozoa</taxon>
        <taxon>Arthropoda</taxon>
        <taxon>Chelicerata</taxon>
        <taxon>Arachnida</taxon>
        <taxon>Acari</taxon>
        <taxon>Acariformes</taxon>
        <taxon>Sarcoptiformes</taxon>
        <taxon>Oribatida</taxon>
        <taxon>Brachypylina</taxon>
        <taxon>Oppioidea</taxon>
        <taxon>Oppiidae</taxon>
        <taxon>Oppiella</taxon>
    </lineage>
</organism>
<reference evidence="2" key="1">
    <citation type="submission" date="2020-11" db="EMBL/GenBank/DDBJ databases">
        <authorList>
            <person name="Tran Van P."/>
        </authorList>
    </citation>
    <scope>NUCLEOTIDE SEQUENCE</scope>
</reference>
<dbReference type="EMBL" id="OC921333">
    <property type="protein sequence ID" value="CAD7653305.1"/>
    <property type="molecule type" value="Genomic_DNA"/>
</dbReference>
<dbReference type="Proteomes" id="UP000728032">
    <property type="component" value="Unassembled WGS sequence"/>
</dbReference>
<evidence type="ECO:0000256" key="1">
    <source>
        <dbReference type="SAM" id="MobiDB-lite"/>
    </source>
</evidence>